<organism evidence="2 3">
    <name type="scientific">Paraburkholderia elongata</name>
    <dbReference type="NCBI Taxonomy" id="2675747"/>
    <lineage>
        <taxon>Bacteria</taxon>
        <taxon>Pseudomonadati</taxon>
        <taxon>Pseudomonadota</taxon>
        <taxon>Betaproteobacteria</taxon>
        <taxon>Burkholderiales</taxon>
        <taxon>Burkholderiaceae</taxon>
        <taxon>Paraburkholderia</taxon>
    </lineage>
</organism>
<keyword evidence="1" id="KW-0812">Transmembrane</keyword>
<proteinExistence type="predicted"/>
<evidence type="ECO:0000256" key="1">
    <source>
        <dbReference type="SAM" id="Phobius"/>
    </source>
</evidence>
<name>A0A972NJV2_9BURK</name>
<comment type="caution">
    <text evidence="2">The sequence shown here is derived from an EMBL/GenBank/DDBJ whole genome shotgun (WGS) entry which is preliminary data.</text>
</comment>
<evidence type="ECO:0000313" key="2">
    <source>
        <dbReference type="EMBL" id="NPT54202.1"/>
    </source>
</evidence>
<dbReference type="RefSeq" id="WP_172161452.1">
    <property type="nucleotide sequence ID" value="NZ_WOEZ01000033.1"/>
</dbReference>
<dbReference type="AlphaFoldDB" id="A0A972NJV2"/>
<reference evidence="2 3" key="1">
    <citation type="submission" date="2019-11" db="EMBL/GenBank/DDBJ databases">
        <title>Metabolism of dissolved organic matter in forest soils.</title>
        <authorList>
            <person name="Cyle K.T."/>
            <person name="Wilhelm R.C."/>
            <person name="Martinez C.E."/>
        </authorList>
    </citation>
    <scope>NUCLEOTIDE SEQUENCE [LARGE SCALE GENOMIC DNA]</scope>
    <source>
        <strain evidence="2 3">5N</strain>
    </source>
</reference>
<accession>A0A972NJV2</accession>
<dbReference type="EMBL" id="WOEZ01000033">
    <property type="protein sequence ID" value="NPT54202.1"/>
    <property type="molecule type" value="Genomic_DNA"/>
</dbReference>
<sequence>MTGTLTSAHDQPLSLEGAKLYLVLEEVDRVVIAIQNLHNAIRGDIDRQEAILTEQRAMLREMRKMNAETAQQFSDLLQSARSVMHSIAEKGLADSISKAVILNIYAELTPRLKEESEQNLAAASAVATGLMSVVTDIHKDTAKMIADAIAGKPPLPAPPPNDAPFTERAKGRVIRSLAKAKRFMVSATHAVVLFTCFVALFTCSVVLYAASHSLKLF</sequence>
<keyword evidence="1" id="KW-1133">Transmembrane helix</keyword>
<dbReference type="Proteomes" id="UP000655523">
    <property type="component" value="Unassembled WGS sequence"/>
</dbReference>
<keyword evidence="1" id="KW-0472">Membrane</keyword>
<keyword evidence="3" id="KW-1185">Reference proteome</keyword>
<gene>
    <name evidence="2" type="ORF">GNZ13_06155</name>
</gene>
<evidence type="ECO:0000313" key="3">
    <source>
        <dbReference type="Proteomes" id="UP000655523"/>
    </source>
</evidence>
<protein>
    <submittedName>
        <fullName evidence="2">Uncharacterized protein</fullName>
    </submittedName>
</protein>
<feature type="transmembrane region" description="Helical" evidence="1">
    <location>
        <begin position="183"/>
        <end position="210"/>
    </location>
</feature>